<feature type="compositionally biased region" description="Basic and acidic residues" evidence="1">
    <location>
        <begin position="167"/>
        <end position="177"/>
    </location>
</feature>
<protein>
    <submittedName>
        <fullName evidence="2">Helix-turn-helix domain-containing protein</fullName>
    </submittedName>
</protein>
<dbReference type="InterPro" id="IPR036390">
    <property type="entry name" value="WH_DNA-bd_sf"/>
</dbReference>
<reference evidence="3" key="1">
    <citation type="journal article" date="2019" name="Int. J. Syst. Evol. Microbiol.">
        <title>The Global Catalogue of Microorganisms (GCM) 10K type strain sequencing project: providing services to taxonomists for standard genome sequencing and annotation.</title>
        <authorList>
            <consortium name="The Broad Institute Genomics Platform"/>
            <consortium name="The Broad Institute Genome Sequencing Center for Infectious Disease"/>
            <person name="Wu L."/>
            <person name="Ma J."/>
        </authorList>
    </citation>
    <scope>NUCLEOTIDE SEQUENCE [LARGE SCALE GENOMIC DNA]</scope>
    <source>
        <strain evidence="3">KCTC 52094</strain>
    </source>
</reference>
<keyword evidence="3" id="KW-1185">Reference proteome</keyword>
<comment type="caution">
    <text evidence="2">The sequence shown here is derived from an EMBL/GenBank/DDBJ whole genome shotgun (WGS) entry which is preliminary data.</text>
</comment>
<dbReference type="EMBL" id="JBHRTN010000028">
    <property type="protein sequence ID" value="MFC3127471.1"/>
    <property type="molecule type" value="Genomic_DNA"/>
</dbReference>
<evidence type="ECO:0000313" key="2">
    <source>
        <dbReference type="EMBL" id="MFC3127471.1"/>
    </source>
</evidence>
<evidence type="ECO:0000256" key="1">
    <source>
        <dbReference type="SAM" id="MobiDB-lite"/>
    </source>
</evidence>
<accession>A0ABV7G734</accession>
<dbReference type="Pfam" id="PF13730">
    <property type="entry name" value="HTH_36"/>
    <property type="match status" value="1"/>
</dbReference>
<evidence type="ECO:0000313" key="3">
    <source>
        <dbReference type="Proteomes" id="UP001595593"/>
    </source>
</evidence>
<dbReference type="InterPro" id="IPR036388">
    <property type="entry name" value="WH-like_DNA-bd_sf"/>
</dbReference>
<name>A0ABV7G734_9PROT</name>
<gene>
    <name evidence="2" type="ORF">ACFOD4_20600</name>
</gene>
<dbReference type="RefSeq" id="WP_379599517.1">
    <property type="nucleotide sequence ID" value="NZ_JBHRTN010000028.1"/>
</dbReference>
<dbReference type="SUPFAM" id="SSF46785">
    <property type="entry name" value="Winged helix' DNA-binding domain"/>
    <property type="match status" value="1"/>
</dbReference>
<organism evidence="2 3">
    <name type="scientific">Teichococcus globiformis</name>
    <dbReference type="NCBI Taxonomy" id="2307229"/>
    <lineage>
        <taxon>Bacteria</taxon>
        <taxon>Pseudomonadati</taxon>
        <taxon>Pseudomonadota</taxon>
        <taxon>Alphaproteobacteria</taxon>
        <taxon>Acetobacterales</taxon>
        <taxon>Roseomonadaceae</taxon>
        <taxon>Roseomonas</taxon>
    </lineage>
</organism>
<dbReference type="Proteomes" id="UP001595593">
    <property type="component" value="Unassembled WGS sequence"/>
</dbReference>
<dbReference type="Gene3D" id="1.10.10.10">
    <property type="entry name" value="Winged helix-like DNA-binding domain superfamily/Winged helix DNA-binding domain"/>
    <property type="match status" value="1"/>
</dbReference>
<feature type="region of interest" description="Disordered" evidence="1">
    <location>
        <begin position="167"/>
        <end position="215"/>
    </location>
</feature>
<sequence length="215" mass="23505">MRSITRAEARTNEFALLRLAAGPTRRHEKSRHLRHAASDAAVYGALVSHNHWPSGRCFPGYRALARLAGVALGTVSAAIHRLRAGGFIKLRRIPIRVPGHGLRWAHSYRLLAEPSAERVSERTARSAFGSKPESLKILPRRYARPAAPVRSVQEQLAILAAYGAQDRAREDRGDARPSEPMLAAGIRTQASTSALPRHAAVPGREDGSSLRRVGR</sequence>
<proteinExistence type="predicted"/>